<dbReference type="RefSeq" id="WP_050678842.1">
    <property type="nucleotide sequence ID" value="NZ_FMYN01000007.1"/>
</dbReference>
<reference evidence="10 12" key="1">
    <citation type="journal article" date="2015" name="Int. J. Syst. Evol. Microbiol.">
        <title>Exiguobacterium enclense sp. nov., isolated from sediment.</title>
        <authorList>
            <person name="Dastager S.G."/>
            <person name="Mawlankar R."/>
            <person name="Sonalkar V.V."/>
            <person name="Thorat M.N."/>
            <person name="Mual P."/>
            <person name="Verma A."/>
            <person name="Krishnamurthi S."/>
            <person name="Tang S.K."/>
            <person name="Li W.J."/>
        </authorList>
    </citation>
    <scope>NUCLEOTIDE SEQUENCE [LARGE SCALE GENOMIC DNA]</scope>
    <source>
        <strain evidence="10 12">NIO-1109</strain>
    </source>
</reference>
<dbReference type="InterPro" id="IPR001867">
    <property type="entry name" value="OmpR/PhoB-type_DNA-bd"/>
</dbReference>
<keyword evidence="4 7" id="KW-0238">DNA-binding</keyword>
<dbReference type="FunFam" id="3.40.50.2300:FF:000001">
    <property type="entry name" value="DNA-binding response regulator PhoB"/>
    <property type="match status" value="1"/>
</dbReference>
<evidence type="ECO:0000256" key="5">
    <source>
        <dbReference type="ARBA" id="ARBA00023163"/>
    </source>
</evidence>
<keyword evidence="5" id="KW-0804">Transcription</keyword>
<dbReference type="PROSITE" id="PS50110">
    <property type="entry name" value="RESPONSE_REGULATORY"/>
    <property type="match status" value="1"/>
</dbReference>
<evidence type="ECO:0000256" key="3">
    <source>
        <dbReference type="ARBA" id="ARBA00023015"/>
    </source>
</evidence>
<gene>
    <name evidence="10" type="ORF">AS033_15740</name>
    <name evidence="11" type="ORF">SZL87_15450</name>
</gene>
<dbReference type="SUPFAM" id="SSF52172">
    <property type="entry name" value="CheY-like"/>
    <property type="match status" value="1"/>
</dbReference>
<dbReference type="Pfam" id="PF00072">
    <property type="entry name" value="Response_reg"/>
    <property type="match status" value="1"/>
</dbReference>
<keyword evidence="1 6" id="KW-0597">Phosphoprotein</keyword>
<dbReference type="InterPro" id="IPR001789">
    <property type="entry name" value="Sig_transdc_resp-reg_receiver"/>
</dbReference>
<dbReference type="SMART" id="SM00862">
    <property type="entry name" value="Trans_reg_C"/>
    <property type="match status" value="1"/>
</dbReference>
<dbReference type="Gene3D" id="6.10.250.690">
    <property type="match status" value="1"/>
</dbReference>
<dbReference type="EMBL" id="JBAWKY010000006">
    <property type="protein sequence ID" value="MEI4463820.1"/>
    <property type="molecule type" value="Genomic_DNA"/>
</dbReference>
<feature type="modified residue" description="4-aspartylphosphate" evidence="6">
    <location>
        <position position="52"/>
    </location>
</feature>
<proteinExistence type="predicted"/>
<keyword evidence="3" id="KW-0805">Transcription regulation</keyword>
<dbReference type="GO" id="GO:0032993">
    <property type="term" value="C:protein-DNA complex"/>
    <property type="evidence" value="ECO:0007669"/>
    <property type="project" value="TreeGrafter"/>
</dbReference>
<dbReference type="InterPro" id="IPR039420">
    <property type="entry name" value="WalR-like"/>
</dbReference>
<evidence type="ECO:0000256" key="6">
    <source>
        <dbReference type="PROSITE-ProRule" id="PRU00169"/>
    </source>
</evidence>
<name>A0A0V8GBP1_9BACL</name>
<dbReference type="GeneID" id="90838705"/>
<dbReference type="AlphaFoldDB" id="A0A0V8GBP1"/>
<reference evidence="11 13" key="2">
    <citation type="submission" date="2023-12" db="EMBL/GenBank/DDBJ databases">
        <authorList>
            <person name="Easwaran N."/>
            <person name="Lazarus H.P.S."/>
        </authorList>
    </citation>
    <scope>NUCLEOTIDE SEQUENCE [LARGE SCALE GENOMIC DNA]</scope>
    <source>
        <strain evidence="11 13">VIT-2023</strain>
    </source>
</reference>
<feature type="domain" description="Response regulatory" evidence="8">
    <location>
        <begin position="3"/>
        <end position="117"/>
    </location>
</feature>
<dbReference type="Proteomes" id="UP001387110">
    <property type="component" value="Unassembled WGS sequence"/>
</dbReference>
<evidence type="ECO:0000313" key="13">
    <source>
        <dbReference type="Proteomes" id="UP001387110"/>
    </source>
</evidence>
<dbReference type="PANTHER" id="PTHR48111:SF73">
    <property type="entry name" value="ALKALINE PHOSPHATASE SYNTHESIS TRANSCRIPTIONAL REGULATORY PROTEIN PHOP"/>
    <property type="match status" value="1"/>
</dbReference>
<evidence type="ECO:0000313" key="10">
    <source>
        <dbReference type="EMBL" id="KSU47704.1"/>
    </source>
</evidence>
<feature type="DNA-binding region" description="OmpR/PhoB-type" evidence="7">
    <location>
        <begin position="122"/>
        <end position="222"/>
    </location>
</feature>
<dbReference type="PANTHER" id="PTHR48111">
    <property type="entry name" value="REGULATOR OF RPOS"/>
    <property type="match status" value="1"/>
</dbReference>
<dbReference type="SMART" id="SM00448">
    <property type="entry name" value="REC"/>
    <property type="match status" value="1"/>
</dbReference>
<accession>A0A0V8GBP1</accession>
<organism evidence="10 12">
    <name type="scientific">Exiguobacterium indicum</name>
    <dbReference type="NCBI Taxonomy" id="296995"/>
    <lineage>
        <taxon>Bacteria</taxon>
        <taxon>Bacillati</taxon>
        <taxon>Bacillota</taxon>
        <taxon>Bacilli</taxon>
        <taxon>Bacillales</taxon>
        <taxon>Bacillales Family XII. Incertae Sedis</taxon>
        <taxon>Exiguobacterium</taxon>
    </lineage>
</organism>
<evidence type="ECO:0000259" key="8">
    <source>
        <dbReference type="PROSITE" id="PS50110"/>
    </source>
</evidence>
<sequence length="226" mass="26308">MDKILIVDDEIRMRQLLRLYLEPIGYECSMANDGIEALEKVKKETFDLILLDVMMPMYDGFEVCKKITDSHPEVPIIMITALNDAESIVKGLDAGATDYVTKPFNGDVLLARVRSVMRRKAKEPVIYHGLTFDESNNLILLDGKSIDFTPKAHALLRLFLQHPGRLFNRLELYEFVWSYTSESDPRTVDSHIKMIREKLRELDYPIDRHLKTIWGRGYRWSENETK</sequence>
<evidence type="ECO:0000256" key="7">
    <source>
        <dbReference type="PROSITE-ProRule" id="PRU01091"/>
    </source>
</evidence>
<dbReference type="CDD" id="cd00383">
    <property type="entry name" value="trans_reg_C"/>
    <property type="match status" value="1"/>
</dbReference>
<dbReference type="Pfam" id="PF00486">
    <property type="entry name" value="Trans_reg_C"/>
    <property type="match status" value="1"/>
</dbReference>
<evidence type="ECO:0000313" key="12">
    <source>
        <dbReference type="Proteomes" id="UP000053797"/>
    </source>
</evidence>
<evidence type="ECO:0000256" key="4">
    <source>
        <dbReference type="ARBA" id="ARBA00023125"/>
    </source>
</evidence>
<dbReference type="Proteomes" id="UP000053797">
    <property type="component" value="Unassembled WGS sequence"/>
</dbReference>
<evidence type="ECO:0000259" key="9">
    <source>
        <dbReference type="PROSITE" id="PS51755"/>
    </source>
</evidence>
<evidence type="ECO:0000313" key="11">
    <source>
        <dbReference type="EMBL" id="MEI4463820.1"/>
    </source>
</evidence>
<dbReference type="CDD" id="cd17538">
    <property type="entry name" value="REC_D1_PleD-like"/>
    <property type="match status" value="1"/>
</dbReference>
<dbReference type="EMBL" id="LNQL01000007">
    <property type="protein sequence ID" value="KSU47704.1"/>
    <property type="molecule type" value="Genomic_DNA"/>
</dbReference>
<evidence type="ECO:0000256" key="2">
    <source>
        <dbReference type="ARBA" id="ARBA00023012"/>
    </source>
</evidence>
<dbReference type="GO" id="GO:0000156">
    <property type="term" value="F:phosphorelay response regulator activity"/>
    <property type="evidence" value="ECO:0007669"/>
    <property type="project" value="TreeGrafter"/>
</dbReference>
<evidence type="ECO:0000256" key="1">
    <source>
        <dbReference type="ARBA" id="ARBA00022553"/>
    </source>
</evidence>
<dbReference type="GO" id="GO:0000976">
    <property type="term" value="F:transcription cis-regulatory region binding"/>
    <property type="evidence" value="ECO:0007669"/>
    <property type="project" value="TreeGrafter"/>
</dbReference>
<dbReference type="Gene3D" id="3.40.50.2300">
    <property type="match status" value="1"/>
</dbReference>
<keyword evidence="13" id="KW-1185">Reference proteome</keyword>
<protein>
    <submittedName>
        <fullName evidence="11">Response regulator transcription factor</fullName>
    </submittedName>
</protein>
<dbReference type="OrthoDB" id="9790442at2"/>
<dbReference type="GO" id="GO:0005829">
    <property type="term" value="C:cytosol"/>
    <property type="evidence" value="ECO:0007669"/>
    <property type="project" value="TreeGrafter"/>
</dbReference>
<comment type="caution">
    <text evidence="10">The sequence shown here is derived from an EMBL/GenBank/DDBJ whole genome shotgun (WGS) entry which is preliminary data.</text>
</comment>
<dbReference type="InterPro" id="IPR011006">
    <property type="entry name" value="CheY-like_superfamily"/>
</dbReference>
<dbReference type="InterPro" id="IPR036388">
    <property type="entry name" value="WH-like_DNA-bd_sf"/>
</dbReference>
<dbReference type="PROSITE" id="PS51755">
    <property type="entry name" value="OMPR_PHOB"/>
    <property type="match status" value="1"/>
</dbReference>
<dbReference type="Gene3D" id="1.10.10.10">
    <property type="entry name" value="Winged helix-like DNA-binding domain superfamily/Winged helix DNA-binding domain"/>
    <property type="match status" value="1"/>
</dbReference>
<keyword evidence="2" id="KW-0902">Two-component regulatory system</keyword>
<dbReference type="GO" id="GO:0006355">
    <property type="term" value="P:regulation of DNA-templated transcription"/>
    <property type="evidence" value="ECO:0007669"/>
    <property type="project" value="InterPro"/>
</dbReference>
<feature type="domain" description="OmpR/PhoB-type" evidence="9">
    <location>
        <begin position="122"/>
        <end position="222"/>
    </location>
</feature>